<dbReference type="KEGG" id="maer:DAI18_05405"/>
<dbReference type="AlphaFoldDB" id="A0A2S0P809"/>
<feature type="signal peptide" evidence="1">
    <location>
        <begin position="1"/>
        <end position="24"/>
    </location>
</feature>
<dbReference type="InterPro" id="IPR008517">
    <property type="entry name" value="GNA1162-like"/>
</dbReference>
<protein>
    <recommendedName>
        <fullName evidence="4">DUF799 domain-containing protein</fullName>
    </recommendedName>
</protein>
<dbReference type="Pfam" id="PF05643">
    <property type="entry name" value="GNA1162-like"/>
    <property type="match status" value="1"/>
</dbReference>
<sequence>MIARRIGTVLVGLMLAVSSLAARAEDADKPSAEKLREANLRSVLVVPVVNRSVDVDAQDYFLTTISRPLAERGYYVFPVHLVKRMMEDEGMADADMVHGADPRQLAGLFGADSVLYISIERWDARYIVLSTTVTVALDYTLKSGLTGETLWKSHQQLAYSPQNNNSSGNPLVDLVAMAVTAAIAKASPNYMPLAQRANQQAVYTGGLLPGPYDLPAEK</sequence>
<dbReference type="RefSeq" id="WP_036385461.1">
    <property type="nucleotide sequence ID" value="NZ_CALFSO010000100.1"/>
</dbReference>
<feature type="chain" id="PRO_5015515083" description="DUF799 domain-containing protein" evidence="1">
    <location>
        <begin position="25"/>
        <end position="218"/>
    </location>
</feature>
<dbReference type="STRING" id="1122240.GCA_000620105_01137"/>
<evidence type="ECO:0000313" key="2">
    <source>
        <dbReference type="EMBL" id="AVY93544.1"/>
    </source>
</evidence>
<dbReference type="EMBL" id="CP028519">
    <property type="protein sequence ID" value="AVY93544.1"/>
    <property type="molecule type" value="Genomic_DNA"/>
</dbReference>
<name>A0A2S0P809_9NEIS</name>
<keyword evidence="3" id="KW-1185">Reference proteome</keyword>
<keyword evidence="1" id="KW-0732">Signal</keyword>
<evidence type="ECO:0000256" key="1">
    <source>
        <dbReference type="SAM" id="SignalP"/>
    </source>
</evidence>
<reference evidence="2 3" key="1">
    <citation type="submission" date="2018-04" db="EMBL/GenBank/DDBJ databases">
        <title>Denitrifier Microvirgula.</title>
        <authorList>
            <person name="Anderson E."/>
            <person name="Jang J."/>
            <person name="Ishii S."/>
        </authorList>
    </citation>
    <scope>NUCLEOTIDE SEQUENCE [LARGE SCALE GENOMIC DNA]</scope>
    <source>
        <strain evidence="2 3">BE2.4</strain>
    </source>
</reference>
<evidence type="ECO:0000313" key="3">
    <source>
        <dbReference type="Proteomes" id="UP000244173"/>
    </source>
</evidence>
<accession>A0A2S0P809</accession>
<organism evidence="2 3">
    <name type="scientific">Microvirgula aerodenitrificans</name>
    <dbReference type="NCBI Taxonomy" id="57480"/>
    <lineage>
        <taxon>Bacteria</taxon>
        <taxon>Pseudomonadati</taxon>
        <taxon>Pseudomonadota</taxon>
        <taxon>Betaproteobacteria</taxon>
        <taxon>Neisseriales</taxon>
        <taxon>Aquaspirillaceae</taxon>
        <taxon>Microvirgula</taxon>
    </lineage>
</organism>
<dbReference type="Proteomes" id="UP000244173">
    <property type="component" value="Chromosome"/>
</dbReference>
<gene>
    <name evidence="2" type="ORF">DAI18_05405</name>
</gene>
<evidence type="ECO:0008006" key="4">
    <source>
        <dbReference type="Google" id="ProtNLM"/>
    </source>
</evidence>
<dbReference type="Gene3D" id="3.40.50.10610">
    <property type="entry name" value="ABC-type transport auxiliary lipoprotein component"/>
    <property type="match status" value="1"/>
</dbReference>
<dbReference type="OrthoDB" id="1014694at2"/>
<proteinExistence type="predicted"/>